<dbReference type="EMBL" id="FTOO01000002">
    <property type="protein sequence ID" value="SIS66726.1"/>
    <property type="molecule type" value="Genomic_DNA"/>
</dbReference>
<reference evidence="3" key="1">
    <citation type="submission" date="2017-01" db="EMBL/GenBank/DDBJ databases">
        <authorList>
            <person name="Varghese N."/>
            <person name="Submissions S."/>
        </authorList>
    </citation>
    <scope>NUCLEOTIDE SEQUENCE [LARGE SCALE GENOMIC DNA]</scope>
    <source>
        <strain evidence="3">DSM 16176</strain>
    </source>
</reference>
<name>A0A1N7KYZ8_9BACL</name>
<dbReference type="InterPro" id="IPR010690">
    <property type="entry name" value="YqfD"/>
</dbReference>
<feature type="transmembrane region" description="Helical" evidence="1">
    <location>
        <begin position="90"/>
        <end position="110"/>
    </location>
</feature>
<keyword evidence="1" id="KW-1133">Transmembrane helix</keyword>
<keyword evidence="1" id="KW-0812">Transmembrane</keyword>
<dbReference type="STRING" id="252246.SAMN05421799_102281"/>
<dbReference type="PIRSF" id="PIRSF029895">
    <property type="entry name" value="SpoIV"/>
    <property type="match status" value="1"/>
</dbReference>
<evidence type="ECO:0000313" key="2">
    <source>
        <dbReference type="EMBL" id="SIS66726.1"/>
    </source>
</evidence>
<accession>A0A1N7KYZ8</accession>
<sequence>MSDSQFEWFWQGSVTLVAFGPGAGQLVGRLQQQGIAVRDVRFSQGGVVLRVSIRTLRHLMRARRAYGIRFRVIERHGLPFLGQRLWRRKAFAVGAVAFVAILYVLSSIVWRVEIVGANGEDQEAELRQAAAEAGLKVGQWKSRLAEPAELAERMVARAPNYVWVGVQVTGSVATVRGIPKVPGVPKAAQAPCNIVATRPGVILDVQASRGRVLVKPNQWVQPGQVLISGLLTDKGPSVPASGHVFAEVWYTSQVSIPLRVATEGLTGAALSRDYLAVGGMRLRVWGFQEAPPAVYERDDETDWRIGQWRLPVQWVHATLYEVKPVVWQVDVAQARNEALVMAAADVRSLAGGEMAILGQSVLQERLDRGTLYATILTRVQQDIGAPAAIPDTAGAPTSEGAAQS</sequence>
<evidence type="ECO:0000313" key="3">
    <source>
        <dbReference type="Proteomes" id="UP000186156"/>
    </source>
</evidence>
<dbReference type="Proteomes" id="UP000186156">
    <property type="component" value="Unassembled WGS sequence"/>
</dbReference>
<organism evidence="2 3">
    <name type="scientific">Alicyclobacillus vulcanalis</name>
    <dbReference type="NCBI Taxonomy" id="252246"/>
    <lineage>
        <taxon>Bacteria</taxon>
        <taxon>Bacillati</taxon>
        <taxon>Bacillota</taxon>
        <taxon>Bacilli</taxon>
        <taxon>Bacillales</taxon>
        <taxon>Alicyclobacillaceae</taxon>
        <taxon>Alicyclobacillus</taxon>
    </lineage>
</organism>
<dbReference type="Pfam" id="PF06898">
    <property type="entry name" value="YqfD"/>
    <property type="match status" value="1"/>
</dbReference>
<evidence type="ECO:0000256" key="1">
    <source>
        <dbReference type="SAM" id="Phobius"/>
    </source>
</evidence>
<gene>
    <name evidence="2" type="ORF">SAMN05421799_102281</name>
</gene>
<proteinExistence type="predicted"/>
<protein>
    <submittedName>
        <fullName evidence="2">Similar to stage IV sporulation protein</fullName>
    </submittedName>
</protein>
<dbReference type="AlphaFoldDB" id="A0A1N7KYZ8"/>
<dbReference type="OrthoDB" id="1640349at2"/>
<dbReference type="RefSeq" id="WP_076345193.1">
    <property type="nucleotide sequence ID" value="NZ_FTOO01000002.1"/>
</dbReference>
<keyword evidence="1" id="KW-0472">Membrane</keyword>
<keyword evidence="3" id="KW-1185">Reference proteome</keyword>